<evidence type="ECO:0000256" key="2">
    <source>
        <dbReference type="ARBA" id="ARBA00012916"/>
    </source>
</evidence>
<sequence length="303" mass="31523">MTDTATSNLGRITSAEIASQPECWARAHEQGESRPAGLPAPGERVLVLGCGTSYYVAGAYAWLREQAGHGVTDALIASELTGVVRDYDRVLAISRSGTTTEVVQALRALPAGVPVTAVLGELGTPVGEAATDIVDLSYADERSVVQTRFPTTLLTLLRTHLGATGAEVAGLIEQARSALAEPVTTPTPRQLVVLGTGWAAPLAQEAALKCRESAGLWAEAYATGEYRHGPISVAGPGTLAWSLTPLTPVQVEAIEATGATVRQGTRDPQAELVAIQQHAVAWAAAGGRDADVPVHLSRSVVKL</sequence>
<dbReference type="PROSITE" id="PS51464">
    <property type="entry name" value="SIS"/>
    <property type="match status" value="2"/>
</dbReference>
<dbReference type="GO" id="GO:0097367">
    <property type="term" value="F:carbohydrate derivative binding"/>
    <property type="evidence" value="ECO:0007669"/>
    <property type="project" value="InterPro"/>
</dbReference>
<comment type="caution">
    <text evidence="5">The sequence shown here is derived from an EMBL/GenBank/DDBJ whole genome shotgun (WGS) entry which is preliminary data.</text>
</comment>
<dbReference type="Pfam" id="PF01380">
    <property type="entry name" value="SIS"/>
    <property type="match status" value="1"/>
</dbReference>
<evidence type="ECO:0000256" key="3">
    <source>
        <dbReference type="ARBA" id="ARBA00016090"/>
    </source>
</evidence>
<evidence type="ECO:0000259" key="4">
    <source>
        <dbReference type="PROSITE" id="PS51464"/>
    </source>
</evidence>
<organism evidence="5 6">
    <name type="scientific">Rugosimonospora africana</name>
    <dbReference type="NCBI Taxonomy" id="556532"/>
    <lineage>
        <taxon>Bacteria</taxon>
        <taxon>Bacillati</taxon>
        <taxon>Actinomycetota</taxon>
        <taxon>Actinomycetes</taxon>
        <taxon>Micromonosporales</taxon>
        <taxon>Micromonosporaceae</taxon>
        <taxon>Rugosimonospora</taxon>
    </lineage>
</organism>
<dbReference type="PANTHER" id="PTHR10937">
    <property type="entry name" value="GLUCOSAMINE--FRUCTOSE-6-PHOSPHATE AMINOTRANSFERASE, ISOMERIZING"/>
    <property type="match status" value="1"/>
</dbReference>
<evidence type="ECO:0000256" key="1">
    <source>
        <dbReference type="ARBA" id="ARBA00001031"/>
    </source>
</evidence>
<evidence type="ECO:0000313" key="5">
    <source>
        <dbReference type="EMBL" id="GIH16591.1"/>
    </source>
</evidence>
<dbReference type="Proteomes" id="UP000642748">
    <property type="component" value="Unassembled WGS sequence"/>
</dbReference>
<dbReference type="GO" id="GO:0006002">
    <property type="term" value="P:fructose 6-phosphate metabolic process"/>
    <property type="evidence" value="ECO:0007669"/>
    <property type="project" value="TreeGrafter"/>
</dbReference>
<dbReference type="InterPro" id="IPR046348">
    <property type="entry name" value="SIS_dom_sf"/>
</dbReference>
<dbReference type="EC" id="2.6.1.16" evidence="2"/>
<proteinExistence type="predicted"/>
<gene>
    <name evidence="5" type="ORF">Raf01_47630</name>
</gene>
<comment type="catalytic activity">
    <reaction evidence="1">
        <text>D-fructose 6-phosphate + L-glutamine = D-glucosamine 6-phosphate + L-glutamate</text>
        <dbReference type="Rhea" id="RHEA:13237"/>
        <dbReference type="ChEBI" id="CHEBI:29985"/>
        <dbReference type="ChEBI" id="CHEBI:58359"/>
        <dbReference type="ChEBI" id="CHEBI:58725"/>
        <dbReference type="ChEBI" id="CHEBI:61527"/>
        <dbReference type="EC" id="2.6.1.16"/>
    </reaction>
</comment>
<dbReference type="GO" id="GO:0006487">
    <property type="term" value="P:protein N-linked glycosylation"/>
    <property type="evidence" value="ECO:0007669"/>
    <property type="project" value="TreeGrafter"/>
</dbReference>
<keyword evidence="6" id="KW-1185">Reference proteome</keyword>
<dbReference type="RefSeq" id="WP_239133851.1">
    <property type="nucleotide sequence ID" value="NZ_BONZ01000045.1"/>
</dbReference>
<protein>
    <recommendedName>
        <fullName evidence="3">Glutamine--fructose-6-phosphate aminotransferase [isomerizing]</fullName>
        <ecNumber evidence="2">2.6.1.16</ecNumber>
    </recommendedName>
</protein>
<dbReference type="InterPro" id="IPR001347">
    <property type="entry name" value="SIS_dom"/>
</dbReference>
<name>A0A8J3QU85_9ACTN</name>
<dbReference type="GO" id="GO:0004360">
    <property type="term" value="F:glutamine-fructose-6-phosphate transaminase (isomerizing) activity"/>
    <property type="evidence" value="ECO:0007669"/>
    <property type="project" value="UniProtKB-EC"/>
</dbReference>
<accession>A0A8J3QU85</accession>
<dbReference type="Gene3D" id="3.40.50.10490">
    <property type="entry name" value="Glucose-6-phosphate isomerase like protein, domain 1"/>
    <property type="match status" value="2"/>
</dbReference>
<dbReference type="PANTHER" id="PTHR10937:SF0">
    <property type="entry name" value="GLUTAMINE--FRUCTOSE-6-PHOSPHATE TRANSAMINASE (ISOMERIZING)"/>
    <property type="match status" value="1"/>
</dbReference>
<reference evidence="5" key="1">
    <citation type="submission" date="2021-01" db="EMBL/GenBank/DDBJ databases">
        <title>Whole genome shotgun sequence of Rugosimonospora africana NBRC 104875.</title>
        <authorList>
            <person name="Komaki H."/>
            <person name="Tamura T."/>
        </authorList>
    </citation>
    <scope>NUCLEOTIDE SEQUENCE</scope>
    <source>
        <strain evidence="5">NBRC 104875</strain>
    </source>
</reference>
<dbReference type="SUPFAM" id="SSF53697">
    <property type="entry name" value="SIS domain"/>
    <property type="match status" value="1"/>
</dbReference>
<dbReference type="GO" id="GO:0006047">
    <property type="term" value="P:UDP-N-acetylglucosamine metabolic process"/>
    <property type="evidence" value="ECO:0007669"/>
    <property type="project" value="TreeGrafter"/>
</dbReference>
<dbReference type="AlphaFoldDB" id="A0A8J3QU85"/>
<feature type="domain" description="SIS" evidence="4">
    <location>
        <begin position="179"/>
        <end position="303"/>
    </location>
</feature>
<dbReference type="EMBL" id="BONZ01000045">
    <property type="protein sequence ID" value="GIH16591.1"/>
    <property type="molecule type" value="Genomic_DNA"/>
</dbReference>
<feature type="domain" description="SIS" evidence="4">
    <location>
        <begin position="35"/>
        <end position="171"/>
    </location>
</feature>
<evidence type="ECO:0000313" key="6">
    <source>
        <dbReference type="Proteomes" id="UP000642748"/>
    </source>
</evidence>